<dbReference type="GO" id="GO:0005997">
    <property type="term" value="P:xylulose metabolic process"/>
    <property type="evidence" value="ECO:0007669"/>
    <property type="project" value="TreeGrafter"/>
</dbReference>
<dbReference type="AlphaFoldDB" id="A0A1M2VNP8"/>
<accession>A0A1M2VNP8</accession>
<dbReference type="EMBL" id="MNAD01000978">
    <property type="protein sequence ID" value="OJT09162.1"/>
    <property type="molecule type" value="Genomic_DNA"/>
</dbReference>
<dbReference type="GO" id="GO:0004856">
    <property type="term" value="F:D-xylulokinase activity"/>
    <property type="evidence" value="ECO:0007669"/>
    <property type="project" value="TreeGrafter"/>
</dbReference>
<dbReference type="SUPFAM" id="SSF53067">
    <property type="entry name" value="Actin-like ATPase domain"/>
    <property type="match status" value="1"/>
</dbReference>
<evidence type="ECO:0008006" key="7">
    <source>
        <dbReference type="Google" id="ProtNLM"/>
    </source>
</evidence>
<dbReference type="OrthoDB" id="1728974at2759"/>
<protein>
    <recommendedName>
        <fullName evidence="7">Actin-like ATPase domain-containing protein</fullName>
    </recommendedName>
</protein>
<feature type="compositionally biased region" description="Polar residues" evidence="4">
    <location>
        <begin position="680"/>
        <end position="690"/>
    </location>
</feature>
<comment type="similarity">
    <text evidence="1">Belongs to the FGGY kinase family.</text>
</comment>
<sequence>MNLRGWKYAKPNVDPTKGDPGESDSRWLGLPHGIFGPRTLQCQERITGVVWCATGGIFTTPGDAYTTPVEMWLKGFDLLLEKLSKNYDLARIKAIGGAAQQALVWWKAPVPPLQALDPRLPIHAQITSQSFSLQNPPIAQDTSAHTHALALEAALGGPDLMSARVGTCAHPSLVAAQLLRVREAWPDIWTRTGRIQMASSFLASLLTGQLAGMGEAEASSTGLWVHAGSQPGVQSHWDEGVMEIVGGNREEGHRIWTWLGDVDISGGRRRIGNISRYLVDRYGFDPEAIITPFTSDYLSTYLSLCPSPSDAVLTFGPMDVMMAPAANFVPTRLYNLYPHPAQDASEKKRYIVTLTSRNADVPRALVRDMYTKSWSAFDRLVAIVPPGGSIGLDDKLFSFWLLQGDTYPFAHVKGIYRFETGVKVNEFRDLRANPRCLLESQIISFRVRWSRTIPAGVFGAAAGRARNANATPSPITGASQKRATGVNNSNNMGLPFDPYDYATLPARILATGAAANFPSIANLAGDVFNAPVLMPTTQVDAAQAIPHRNTPAPGFPARAALGGAYVARWVWGKEKGTPAGTGRGGFEEEVRRLLSKRWAATGGAPLRTNINAPGSTSKAPSAAGSGASTPYGHGSRSALGSTILVEEEEEEIEEMERTGGGYGLGFSETDMSRIRTVTGSTAGTAMSGSTLGEAPSSAFTTPDLGGLGSPSPGAGAPPADAAAGSTPSALQPVTAMATSDAELQLGLAKVAEPDVDAFMAYAALVPEYCRLEGLLIKGIV</sequence>
<dbReference type="Proteomes" id="UP000184267">
    <property type="component" value="Unassembled WGS sequence"/>
</dbReference>
<evidence type="ECO:0000256" key="1">
    <source>
        <dbReference type="ARBA" id="ARBA00009156"/>
    </source>
</evidence>
<gene>
    <name evidence="5" type="ORF">TRAPUB_14372</name>
</gene>
<comment type="caution">
    <text evidence="5">The sequence shown here is derived from an EMBL/GenBank/DDBJ whole genome shotgun (WGS) entry which is preliminary data.</text>
</comment>
<keyword evidence="2" id="KW-0808">Transferase</keyword>
<evidence type="ECO:0000313" key="6">
    <source>
        <dbReference type="Proteomes" id="UP000184267"/>
    </source>
</evidence>
<feature type="region of interest" description="Disordered" evidence="4">
    <location>
        <begin position="680"/>
        <end position="730"/>
    </location>
</feature>
<feature type="region of interest" description="Disordered" evidence="4">
    <location>
        <begin position="604"/>
        <end position="638"/>
    </location>
</feature>
<evidence type="ECO:0000256" key="2">
    <source>
        <dbReference type="ARBA" id="ARBA00022679"/>
    </source>
</evidence>
<evidence type="ECO:0000256" key="4">
    <source>
        <dbReference type="SAM" id="MobiDB-lite"/>
    </source>
</evidence>
<organism evidence="5 6">
    <name type="scientific">Trametes pubescens</name>
    <name type="common">White-rot fungus</name>
    <dbReference type="NCBI Taxonomy" id="154538"/>
    <lineage>
        <taxon>Eukaryota</taxon>
        <taxon>Fungi</taxon>
        <taxon>Dikarya</taxon>
        <taxon>Basidiomycota</taxon>
        <taxon>Agaricomycotina</taxon>
        <taxon>Agaricomycetes</taxon>
        <taxon>Polyporales</taxon>
        <taxon>Polyporaceae</taxon>
        <taxon>Trametes</taxon>
    </lineage>
</organism>
<dbReference type="Gene3D" id="3.30.420.40">
    <property type="match status" value="2"/>
</dbReference>
<dbReference type="STRING" id="154538.A0A1M2VNP8"/>
<keyword evidence="3" id="KW-0418">Kinase</keyword>
<dbReference type="OMA" id="RWVWGKE"/>
<dbReference type="GO" id="GO:0005829">
    <property type="term" value="C:cytosol"/>
    <property type="evidence" value="ECO:0007669"/>
    <property type="project" value="TreeGrafter"/>
</dbReference>
<feature type="compositionally biased region" description="Low complexity" evidence="4">
    <location>
        <begin position="612"/>
        <end position="630"/>
    </location>
</feature>
<keyword evidence="6" id="KW-1185">Reference proteome</keyword>
<dbReference type="InterPro" id="IPR043129">
    <property type="entry name" value="ATPase_NBD"/>
</dbReference>
<dbReference type="PANTHER" id="PTHR10196:SF57">
    <property type="entry name" value="XYLULOSE KINASE"/>
    <property type="match status" value="1"/>
</dbReference>
<dbReference type="PANTHER" id="PTHR10196">
    <property type="entry name" value="SUGAR KINASE"/>
    <property type="match status" value="1"/>
</dbReference>
<evidence type="ECO:0000256" key="3">
    <source>
        <dbReference type="ARBA" id="ARBA00022777"/>
    </source>
</evidence>
<name>A0A1M2VNP8_TRAPU</name>
<proteinExistence type="inferred from homology"/>
<reference evidence="5 6" key="1">
    <citation type="submission" date="2016-10" db="EMBL/GenBank/DDBJ databases">
        <title>Genome sequence of the basidiomycete white-rot fungus Trametes pubescens.</title>
        <authorList>
            <person name="Makela M.R."/>
            <person name="Granchi Z."/>
            <person name="Peng M."/>
            <person name="De Vries R.P."/>
            <person name="Grigoriev I."/>
            <person name="Riley R."/>
            <person name="Hilden K."/>
        </authorList>
    </citation>
    <scope>NUCLEOTIDE SEQUENCE [LARGE SCALE GENOMIC DNA]</scope>
    <source>
        <strain evidence="5 6">FBCC735</strain>
    </source>
</reference>
<evidence type="ECO:0000313" key="5">
    <source>
        <dbReference type="EMBL" id="OJT09162.1"/>
    </source>
</evidence>
<feature type="compositionally biased region" description="Low complexity" evidence="4">
    <location>
        <begin position="701"/>
        <end position="729"/>
    </location>
</feature>